<organism evidence="2 3">
    <name type="scientific">Candidatus Staskawiczbacteria bacterium RIFCSPHIGHO2_02_FULL_34_9</name>
    <dbReference type="NCBI Taxonomy" id="1802206"/>
    <lineage>
        <taxon>Bacteria</taxon>
        <taxon>Candidatus Staskawicziibacteriota</taxon>
    </lineage>
</organism>
<reference evidence="2 3" key="1">
    <citation type="journal article" date="2016" name="Nat. Commun.">
        <title>Thousands of microbial genomes shed light on interconnected biogeochemical processes in an aquifer system.</title>
        <authorList>
            <person name="Anantharaman K."/>
            <person name="Brown C.T."/>
            <person name="Hug L.A."/>
            <person name="Sharon I."/>
            <person name="Castelle C.J."/>
            <person name="Probst A.J."/>
            <person name="Thomas B.C."/>
            <person name="Singh A."/>
            <person name="Wilkins M.J."/>
            <person name="Karaoz U."/>
            <person name="Brodie E.L."/>
            <person name="Williams K.H."/>
            <person name="Hubbard S.S."/>
            <person name="Banfield J.F."/>
        </authorList>
    </citation>
    <scope>NUCLEOTIDE SEQUENCE [LARGE SCALE GENOMIC DNA]</scope>
</reference>
<evidence type="ECO:0000313" key="2">
    <source>
        <dbReference type="EMBL" id="OGZ67731.1"/>
    </source>
</evidence>
<comment type="caution">
    <text evidence="2">The sequence shown here is derived from an EMBL/GenBank/DDBJ whole genome shotgun (WGS) entry which is preliminary data.</text>
</comment>
<name>A0A1G2HZT8_9BACT</name>
<keyword evidence="1" id="KW-0812">Transmembrane</keyword>
<evidence type="ECO:0000313" key="3">
    <source>
        <dbReference type="Proteomes" id="UP000176421"/>
    </source>
</evidence>
<sequence length="128" mass="15553">MKPKGQNIISSWLTWHFYEMPQFLFFIWRNYLWFSSNFFSIPLLLATLISPWRRYYWRYPKRFDVGEFFSSLISNAFSRLLGFLIRLFLIVFGILCQLIVFIVGLLAIVLWVLVPFILIFFLLFILLY</sequence>
<dbReference type="STRING" id="1802206.A3D35_03685"/>
<protein>
    <submittedName>
        <fullName evidence="2">Uncharacterized protein</fullName>
    </submittedName>
</protein>
<keyword evidence="1" id="KW-0472">Membrane</keyword>
<keyword evidence="1" id="KW-1133">Transmembrane helix</keyword>
<evidence type="ECO:0000256" key="1">
    <source>
        <dbReference type="SAM" id="Phobius"/>
    </source>
</evidence>
<dbReference type="Proteomes" id="UP000176421">
    <property type="component" value="Unassembled WGS sequence"/>
</dbReference>
<feature type="transmembrane region" description="Helical" evidence="1">
    <location>
        <begin position="31"/>
        <end position="52"/>
    </location>
</feature>
<gene>
    <name evidence="2" type="ORF">A3D35_03685</name>
</gene>
<feature type="transmembrane region" description="Helical" evidence="1">
    <location>
        <begin position="80"/>
        <end position="102"/>
    </location>
</feature>
<dbReference type="AlphaFoldDB" id="A0A1G2HZT8"/>
<accession>A0A1G2HZT8</accession>
<feature type="transmembrane region" description="Helical" evidence="1">
    <location>
        <begin position="108"/>
        <end position="127"/>
    </location>
</feature>
<proteinExistence type="predicted"/>
<dbReference type="EMBL" id="MHOS01000032">
    <property type="protein sequence ID" value="OGZ67731.1"/>
    <property type="molecule type" value="Genomic_DNA"/>
</dbReference>